<gene>
    <name evidence="1" type="ORF">PVAP13_1NG296219</name>
</gene>
<dbReference type="AlphaFoldDB" id="A0A8T0X2B3"/>
<name>A0A8T0X2B3_PANVG</name>
<evidence type="ECO:0000313" key="2">
    <source>
        <dbReference type="Proteomes" id="UP000823388"/>
    </source>
</evidence>
<dbReference type="EMBL" id="CM029038">
    <property type="protein sequence ID" value="KAG2651464.1"/>
    <property type="molecule type" value="Genomic_DNA"/>
</dbReference>
<dbReference type="Proteomes" id="UP000823388">
    <property type="component" value="Chromosome 1N"/>
</dbReference>
<proteinExistence type="predicted"/>
<comment type="caution">
    <text evidence="1">The sequence shown here is derived from an EMBL/GenBank/DDBJ whole genome shotgun (WGS) entry which is preliminary data.</text>
</comment>
<reference evidence="1" key="1">
    <citation type="submission" date="2020-05" db="EMBL/GenBank/DDBJ databases">
        <title>WGS assembly of Panicum virgatum.</title>
        <authorList>
            <person name="Lovell J.T."/>
            <person name="Jenkins J."/>
            <person name="Shu S."/>
            <person name="Juenger T.E."/>
            <person name="Schmutz J."/>
        </authorList>
    </citation>
    <scope>NUCLEOTIDE SEQUENCE</scope>
    <source>
        <strain evidence="1">AP13</strain>
    </source>
</reference>
<organism evidence="1 2">
    <name type="scientific">Panicum virgatum</name>
    <name type="common">Blackwell switchgrass</name>
    <dbReference type="NCBI Taxonomy" id="38727"/>
    <lineage>
        <taxon>Eukaryota</taxon>
        <taxon>Viridiplantae</taxon>
        <taxon>Streptophyta</taxon>
        <taxon>Embryophyta</taxon>
        <taxon>Tracheophyta</taxon>
        <taxon>Spermatophyta</taxon>
        <taxon>Magnoliopsida</taxon>
        <taxon>Liliopsida</taxon>
        <taxon>Poales</taxon>
        <taxon>Poaceae</taxon>
        <taxon>PACMAD clade</taxon>
        <taxon>Panicoideae</taxon>
        <taxon>Panicodae</taxon>
        <taxon>Paniceae</taxon>
        <taxon>Panicinae</taxon>
        <taxon>Panicum</taxon>
        <taxon>Panicum sect. Hiantes</taxon>
    </lineage>
</organism>
<keyword evidence="2" id="KW-1185">Reference proteome</keyword>
<sequence length="76" mass="8379">MATNSCLCGLHCRGTIFLGTDFSVNVYWMEVPSRHGVVITEEVTGRVQRFVEDLGSSVNHAPVISILVVRSFLARV</sequence>
<evidence type="ECO:0000313" key="1">
    <source>
        <dbReference type="EMBL" id="KAG2651464.1"/>
    </source>
</evidence>
<accession>A0A8T0X2B3</accession>
<protein>
    <submittedName>
        <fullName evidence="1">Uncharacterized protein</fullName>
    </submittedName>
</protein>